<gene>
    <name evidence="2" type="ORF">QWY28_21595</name>
</gene>
<comment type="caution">
    <text evidence="2">The sequence shown here is derived from an EMBL/GenBank/DDBJ whole genome shotgun (WGS) entry which is preliminary data.</text>
</comment>
<dbReference type="Proteomes" id="UP001168620">
    <property type="component" value="Unassembled WGS sequence"/>
</dbReference>
<evidence type="ECO:0000313" key="2">
    <source>
        <dbReference type="EMBL" id="MDN4175572.1"/>
    </source>
</evidence>
<dbReference type="EMBL" id="JAUHJQ010000016">
    <property type="protein sequence ID" value="MDN4175572.1"/>
    <property type="molecule type" value="Genomic_DNA"/>
</dbReference>
<evidence type="ECO:0008006" key="4">
    <source>
        <dbReference type="Google" id="ProtNLM"/>
    </source>
</evidence>
<proteinExistence type="predicted"/>
<organism evidence="2 3">
    <name type="scientific">Nocardioides oceani</name>
    <dbReference type="NCBI Taxonomy" id="3058369"/>
    <lineage>
        <taxon>Bacteria</taxon>
        <taxon>Bacillati</taxon>
        <taxon>Actinomycetota</taxon>
        <taxon>Actinomycetes</taxon>
        <taxon>Propionibacteriales</taxon>
        <taxon>Nocardioidaceae</taxon>
        <taxon>Nocardioides</taxon>
    </lineage>
</organism>
<dbReference type="RefSeq" id="WP_300954934.1">
    <property type="nucleotide sequence ID" value="NZ_JAUHJQ010000016.1"/>
</dbReference>
<keyword evidence="3" id="KW-1185">Reference proteome</keyword>
<evidence type="ECO:0000313" key="3">
    <source>
        <dbReference type="Proteomes" id="UP001168620"/>
    </source>
</evidence>
<feature type="region of interest" description="Disordered" evidence="1">
    <location>
        <begin position="140"/>
        <end position="193"/>
    </location>
</feature>
<evidence type="ECO:0000256" key="1">
    <source>
        <dbReference type="SAM" id="MobiDB-lite"/>
    </source>
</evidence>
<reference evidence="2" key="1">
    <citation type="submission" date="2023-06" db="EMBL/GenBank/DDBJ databases">
        <title>Draft genome sequence of Nocardioides sp. SOB77.</title>
        <authorList>
            <person name="Zhang G."/>
        </authorList>
    </citation>
    <scope>NUCLEOTIDE SEQUENCE</scope>
    <source>
        <strain evidence="2">SOB77</strain>
    </source>
</reference>
<sequence length="193" mass="20913">MTSDLATFLTSMQGDYARAFDSGTWLFGWLVSDARVGMRLTDKPSEPSLTEVAFVPAEDDGGLTPTAVRAVALGALYAQAREDVAVSRRQVGEFTSPDRVRLDAFLTPRRGVPLRDKDYAGLAQEYAFLVEDGDRSPARTLSAKYGNGSPGQWSNRIGEARRRGLLTPGERGKPSGELTDKAERLLGATDGEE</sequence>
<feature type="compositionally biased region" description="Basic and acidic residues" evidence="1">
    <location>
        <begin position="170"/>
        <end position="184"/>
    </location>
</feature>
<protein>
    <recommendedName>
        <fullName evidence="4">GPP34 family phosphoprotein</fullName>
    </recommendedName>
</protein>
<accession>A0ABT8FN05</accession>
<name>A0ABT8FN05_9ACTN</name>